<dbReference type="AlphaFoldDB" id="A0A0U2VPA0"/>
<dbReference type="RefSeq" id="WP_208929527.1">
    <property type="nucleotide sequence ID" value="NZ_CP013655.1"/>
</dbReference>
<sequence>MDSWEIEYYESAIELEKNLGKNSFLFSEEVSESNKFIKFSNNLSEVGFIYYDIGLEPQIKLLPQSNKVFLGINSIFACIDYTTKSVLFEEKLPSVLYDILIDSDSNYIIYVCELDIFVYKNDGSFLWKMGFRDIIEEYYLEGNDSISIECSDGDNTTFSLVSGKVR</sequence>
<reference evidence="2" key="1">
    <citation type="submission" date="2015-12" db="EMBL/GenBank/DDBJ databases">
        <authorList>
            <person name="Lauer A."/>
            <person name="Humrighouse B."/>
            <person name="Loparev V."/>
            <person name="Shewmaker P.L."/>
            <person name="Whitney A.M."/>
            <person name="McLaughlin R.W."/>
        </authorList>
    </citation>
    <scope>NUCLEOTIDE SEQUENCE [LARGE SCALE GENOMIC DNA]</scope>
    <source>
        <strain evidence="2">LMG 26678</strain>
    </source>
</reference>
<evidence type="ECO:0000313" key="2">
    <source>
        <dbReference type="Proteomes" id="UP000067523"/>
    </source>
</evidence>
<protein>
    <submittedName>
        <fullName evidence="1">Uncharacterized protein</fullName>
    </submittedName>
</protein>
<dbReference type="Proteomes" id="UP000067523">
    <property type="component" value="Chromosome"/>
</dbReference>
<dbReference type="STRING" id="118060.ATZ35_03555"/>
<name>A0A0U2VPA0_9ENTE</name>
<evidence type="ECO:0000313" key="1">
    <source>
        <dbReference type="EMBL" id="ALS36271.1"/>
    </source>
</evidence>
<organism evidence="1 2">
    <name type="scientific">Enterococcus rotai</name>
    <dbReference type="NCBI Taxonomy" id="118060"/>
    <lineage>
        <taxon>Bacteria</taxon>
        <taxon>Bacillati</taxon>
        <taxon>Bacillota</taxon>
        <taxon>Bacilli</taxon>
        <taxon>Lactobacillales</taxon>
        <taxon>Enterococcaceae</taxon>
        <taxon>Enterococcus</taxon>
    </lineage>
</organism>
<dbReference type="KEGG" id="erx:ATZ35_03555"/>
<proteinExistence type="predicted"/>
<gene>
    <name evidence="1" type="ORF">ATZ35_03555</name>
</gene>
<keyword evidence="2" id="KW-1185">Reference proteome</keyword>
<accession>A0A0U2VPA0</accession>
<dbReference type="EMBL" id="CP013655">
    <property type="protein sequence ID" value="ALS36271.1"/>
    <property type="molecule type" value="Genomic_DNA"/>
</dbReference>